<dbReference type="Proteomes" id="UP000215155">
    <property type="component" value="Unassembled WGS sequence"/>
</dbReference>
<gene>
    <name evidence="1" type="ORF">CFT61_01120</name>
</gene>
<organism evidence="1 2">
    <name type="scientific">Segatella copri</name>
    <dbReference type="NCBI Taxonomy" id="165179"/>
    <lineage>
        <taxon>Bacteria</taxon>
        <taxon>Pseudomonadati</taxon>
        <taxon>Bacteroidota</taxon>
        <taxon>Bacteroidia</taxon>
        <taxon>Bacteroidales</taxon>
        <taxon>Prevotellaceae</taxon>
        <taxon>Segatella</taxon>
    </lineage>
</organism>
<dbReference type="AlphaFoldDB" id="A0AA91TM92"/>
<protein>
    <submittedName>
        <fullName evidence="1">Uncharacterized protein</fullName>
    </submittedName>
</protein>
<comment type="caution">
    <text evidence="1">The sequence shown here is derived from an EMBL/GenBank/DDBJ whole genome shotgun (WGS) entry which is preliminary data.</text>
</comment>
<evidence type="ECO:0000313" key="1">
    <source>
        <dbReference type="EMBL" id="OXL45379.1"/>
    </source>
</evidence>
<evidence type="ECO:0000313" key="2">
    <source>
        <dbReference type="Proteomes" id="UP000215155"/>
    </source>
</evidence>
<accession>A0AA91TM92</accession>
<proteinExistence type="predicted"/>
<reference evidence="1 2" key="1">
    <citation type="submission" date="2017-07" db="EMBL/GenBank/DDBJ databases">
        <title>Draft genome sequence of Prevotella copri isolated from the gut of healthy adult Indian.</title>
        <authorList>
            <person name="Das B."/>
            <person name="Bag S."/>
            <person name="Ghosh T.S."/>
        </authorList>
    </citation>
    <scope>NUCLEOTIDE SEQUENCE [LARGE SCALE GENOMIC DNA]</scope>
    <source>
        <strain evidence="1 2">Indica</strain>
    </source>
</reference>
<dbReference type="EMBL" id="NMPZ01000001">
    <property type="protein sequence ID" value="OXL45379.1"/>
    <property type="molecule type" value="Genomic_DNA"/>
</dbReference>
<name>A0AA91TM92_9BACT</name>
<sequence>MFMCKRIKFWLCKLLYSHRKKSCCISFSSKGFKVITLYRIFEGYQVEDKPIIFLPATASEEELANAIFFCLGKSSMIIRTSINSTSAYLKFIKERSLKSYYQQSVACIVKLNVQTGIIHLELWQQADDGRGMTPCHEQSLMAFDVKGNSQLLAKYVKEILSERLALKKDKVTME</sequence>